<protein>
    <recommendedName>
        <fullName evidence="7">Zinc-finger domain-containing protein</fullName>
    </recommendedName>
</protein>
<evidence type="ECO:0000313" key="6">
    <source>
        <dbReference type="Proteomes" id="UP001589693"/>
    </source>
</evidence>
<evidence type="ECO:0000256" key="2">
    <source>
        <dbReference type="ARBA" id="ARBA00023163"/>
    </source>
</evidence>
<gene>
    <name evidence="5" type="ORF">ACFFQA_25700</name>
</gene>
<feature type="region of interest" description="Disordered" evidence="3">
    <location>
        <begin position="112"/>
        <end position="135"/>
    </location>
</feature>
<dbReference type="RefSeq" id="WP_377857291.1">
    <property type="nucleotide sequence ID" value="NZ_JBHLZU010000020.1"/>
</dbReference>
<keyword evidence="4" id="KW-0812">Transmembrane</keyword>
<name>A0ABV6A2F8_9PSEU</name>
<keyword evidence="6" id="KW-1185">Reference proteome</keyword>
<feature type="region of interest" description="Disordered" evidence="3">
    <location>
        <begin position="169"/>
        <end position="197"/>
    </location>
</feature>
<evidence type="ECO:0000256" key="3">
    <source>
        <dbReference type="SAM" id="MobiDB-lite"/>
    </source>
</evidence>
<keyword evidence="4" id="KW-0472">Membrane</keyword>
<feature type="compositionally biased region" description="Low complexity" evidence="3">
    <location>
        <begin position="187"/>
        <end position="197"/>
    </location>
</feature>
<evidence type="ECO:0000313" key="5">
    <source>
        <dbReference type="EMBL" id="MFB9907345.1"/>
    </source>
</evidence>
<accession>A0ABV6A2F8</accession>
<keyword evidence="2" id="KW-0804">Transcription</keyword>
<dbReference type="Proteomes" id="UP001589693">
    <property type="component" value="Unassembled WGS sequence"/>
</dbReference>
<dbReference type="InterPro" id="IPR041916">
    <property type="entry name" value="Anti_sigma_zinc_sf"/>
</dbReference>
<keyword evidence="4" id="KW-1133">Transmembrane helix</keyword>
<evidence type="ECO:0000256" key="1">
    <source>
        <dbReference type="ARBA" id="ARBA00023015"/>
    </source>
</evidence>
<proteinExistence type="predicted"/>
<keyword evidence="1" id="KW-0805">Transcription regulation</keyword>
<dbReference type="Gene3D" id="1.10.10.1320">
    <property type="entry name" value="Anti-sigma factor, zinc-finger domain"/>
    <property type="match status" value="1"/>
</dbReference>
<feature type="compositionally biased region" description="Low complexity" evidence="3">
    <location>
        <begin position="116"/>
        <end position="134"/>
    </location>
</feature>
<organism evidence="5 6">
    <name type="scientific">Allokutzneria oryzae</name>
    <dbReference type="NCBI Taxonomy" id="1378989"/>
    <lineage>
        <taxon>Bacteria</taxon>
        <taxon>Bacillati</taxon>
        <taxon>Actinomycetota</taxon>
        <taxon>Actinomycetes</taxon>
        <taxon>Pseudonocardiales</taxon>
        <taxon>Pseudonocardiaceae</taxon>
        <taxon>Allokutzneria</taxon>
    </lineage>
</organism>
<evidence type="ECO:0008006" key="7">
    <source>
        <dbReference type="Google" id="ProtNLM"/>
    </source>
</evidence>
<sequence length="215" mass="21830">MSDLRAWARAGQHLNPDALVAFVDGELSALAHDRASAHLAGCACCAAEAAAQRQARAAVRSASMPGLPSGLLDSLRSIPQQVELPQGPDELAVTPDGQLVAVLRPGRVGAAEAPAGLGSSPMMGSSPMLGQGSSVLGRRRSRQGTGVVVSGLVLGVLALVSPAVSDLVDEQWPTPPQPGARAAQDRSPQPSSELLSSLNSLSPNAVSLFTAVPGR</sequence>
<dbReference type="EMBL" id="JBHLZU010000020">
    <property type="protein sequence ID" value="MFB9907345.1"/>
    <property type="molecule type" value="Genomic_DNA"/>
</dbReference>
<reference evidence="5 6" key="1">
    <citation type="submission" date="2024-09" db="EMBL/GenBank/DDBJ databases">
        <authorList>
            <person name="Sun Q."/>
            <person name="Mori K."/>
        </authorList>
    </citation>
    <scope>NUCLEOTIDE SEQUENCE [LARGE SCALE GENOMIC DNA]</scope>
    <source>
        <strain evidence="5 6">TBRC 7907</strain>
    </source>
</reference>
<evidence type="ECO:0000256" key="4">
    <source>
        <dbReference type="SAM" id="Phobius"/>
    </source>
</evidence>
<comment type="caution">
    <text evidence="5">The sequence shown here is derived from an EMBL/GenBank/DDBJ whole genome shotgun (WGS) entry which is preliminary data.</text>
</comment>
<feature type="transmembrane region" description="Helical" evidence="4">
    <location>
        <begin position="146"/>
        <end position="164"/>
    </location>
</feature>